<comment type="similarity">
    <text evidence="3 12">Belongs to the HMG-CoA reductase family.</text>
</comment>
<evidence type="ECO:0000256" key="4">
    <source>
        <dbReference type="ARBA" id="ARBA00022692"/>
    </source>
</evidence>
<dbReference type="FunFam" id="3.90.770.10:FF:000001">
    <property type="entry name" value="3-hydroxy-3-methylglutaryl coenzyme A reductase"/>
    <property type="match status" value="1"/>
</dbReference>
<evidence type="ECO:0000256" key="5">
    <source>
        <dbReference type="ARBA" id="ARBA00022824"/>
    </source>
</evidence>
<evidence type="ECO:0000259" key="14">
    <source>
        <dbReference type="PROSITE" id="PS50156"/>
    </source>
</evidence>
<gene>
    <name evidence="15" type="primary">HMGCR</name>
    <name evidence="15" type="ORF">NPIL_649971</name>
</gene>
<evidence type="ECO:0000313" key="15">
    <source>
        <dbReference type="EMBL" id="GFT44965.1"/>
    </source>
</evidence>
<feature type="compositionally biased region" description="Polar residues" evidence="13">
    <location>
        <begin position="321"/>
        <end position="342"/>
    </location>
</feature>
<keyword evidence="4 12" id="KW-0812">Transmembrane</keyword>
<evidence type="ECO:0000313" key="16">
    <source>
        <dbReference type="Proteomes" id="UP000887013"/>
    </source>
</evidence>
<feature type="compositionally biased region" description="Polar residues" evidence="13">
    <location>
        <begin position="835"/>
        <end position="849"/>
    </location>
</feature>
<comment type="caution">
    <text evidence="15">The sequence shown here is derived from an EMBL/GenBank/DDBJ whole genome shotgun (WGS) entry which is preliminary data.</text>
</comment>
<dbReference type="InterPro" id="IPR023282">
    <property type="entry name" value="HMG_CoA_Rdtase_N"/>
</dbReference>
<dbReference type="PANTHER" id="PTHR10572">
    <property type="entry name" value="3-HYDROXY-3-METHYLGLUTARYL-COENZYME A REDUCTASE"/>
    <property type="match status" value="1"/>
</dbReference>
<dbReference type="InterPro" id="IPR053958">
    <property type="entry name" value="HMGCR/SNAP/NPC1-like_SSD"/>
</dbReference>
<dbReference type="NCBIfam" id="TIGR00920">
    <property type="entry name" value="2A060605"/>
    <property type="match status" value="1"/>
</dbReference>
<protein>
    <recommendedName>
        <fullName evidence="12">3-hydroxy-3-methylglutaryl coenzyme A reductase</fullName>
        <shortName evidence="12">HMG-CoA reductase</shortName>
        <ecNumber evidence="12">1.1.1.34</ecNumber>
    </recommendedName>
</protein>
<keyword evidence="16" id="KW-1185">Reference proteome</keyword>
<keyword evidence="7 12" id="KW-1133">Transmembrane helix</keyword>
<dbReference type="PROSITE" id="PS00318">
    <property type="entry name" value="HMG_COA_REDUCTASE_2"/>
    <property type="match status" value="1"/>
</dbReference>
<comment type="catalytic activity">
    <reaction evidence="11">
        <text>(R)-mevalonate + 2 NADP(+) + CoA = (3S)-3-hydroxy-3-methylglutaryl-CoA + 2 NADPH + 2 H(+)</text>
        <dbReference type="Rhea" id="RHEA:15989"/>
        <dbReference type="ChEBI" id="CHEBI:15378"/>
        <dbReference type="ChEBI" id="CHEBI:36464"/>
        <dbReference type="ChEBI" id="CHEBI:43074"/>
        <dbReference type="ChEBI" id="CHEBI:57287"/>
        <dbReference type="ChEBI" id="CHEBI:57783"/>
        <dbReference type="ChEBI" id="CHEBI:58349"/>
        <dbReference type="EC" id="1.1.1.34"/>
    </reaction>
    <physiologicalReaction direction="right-to-left" evidence="11">
        <dbReference type="Rhea" id="RHEA:15991"/>
    </physiologicalReaction>
</comment>
<feature type="region of interest" description="Disordered" evidence="13">
    <location>
        <begin position="833"/>
        <end position="861"/>
    </location>
</feature>
<dbReference type="PROSITE" id="PS50065">
    <property type="entry name" value="HMG_COA_REDUCTASE_4"/>
    <property type="match status" value="1"/>
</dbReference>
<feature type="region of interest" description="Disordered" evidence="13">
    <location>
        <begin position="320"/>
        <end position="342"/>
    </location>
</feature>
<feature type="domain" description="SSD" evidence="14">
    <location>
        <begin position="36"/>
        <end position="196"/>
    </location>
</feature>
<dbReference type="PROSITE" id="PS50156">
    <property type="entry name" value="SSD"/>
    <property type="match status" value="1"/>
</dbReference>
<dbReference type="InterPro" id="IPR004816">
    <property type="entry name" value="HMG_CoA_Rdtase_metazoan"/>
</dbReference>
<dbReference type="Proteomes" id="UP000887013">
    <property type="component" value="Unassembled WGS sequence"/>
</dbReference>
<proteinExistence type="inferred from homology"/>
<dbReference type="AlphaFoldDB" id="A0A8X6TTI6"/>
<dbReference type="PRINTS" id="PR00071">
    <property type="entry name" value="HMGCOARDTASE"/>
</dbReference>
<dbReference type="FunFam" id="3.30.70.420:FF:000001">
    <property type="entry name" value="3-hydroxy-3-methylglutaryl coenzyme A reductase"/>
    <property type="match status" value="1"/>
</dbReference>
<organism evidence="15 16">
    <name type="scientific">Nephila pilipes</name>
    <name type="common">Giant wood spider</name>
    <name type="synonym">Nephila maculata</name>
    <dbReference type="NCBI Taxonomy" id="299642"/>
    <lineage>
        <taxon>Eukaryota</taxon>
        <taxon>Metazoa</taxon>
        <taxon>Ecdysozoa</taxon>
        <taxon>Arthropoda</taxon>
        <taxon>Chelicerata</taxon>
        <taxon>Arachnida</taxon>
        <taxon>Araneae</taxon>
        <taxon>Araneomorphae</taxon>
        <taxon>Entelegynae</taxon>
        <taxon>Araneoidea</taxon>
        <taxon>Nephilidae</taxon>
        <taxon>Nephila</taxon>
    </lineage>
</organism>
<dbReference type="Gene3D" id="1.10.3270.10">
    <property type="entry name" value="HMGR, N-terminal domain"/>
    <property type="match status" value="1"/>
</dbReference>
<dbReference type="EMBL" id="BMAW01064393">
    <property type="protein sequence ID" value="GFT44965.1"/>
    <property type="molecule type" value="Genomic_DNA"/>
</dbReference>
<dbReference type="InterPro" id="IPR002202">
    <property type="entry name" value="HMG_CoA_Rdtase"/>
</dbReference>
<keyword evidence="8 12" id="KW-0560">Oxidoreductase</keyword>
<comment type="subcellular location">
    <subcellularLocation>
        <location evidence="1 12">Endoplasmic reticulum membrane</location>
        <topology evidence="1 12">Multi-pass membrane protein</topology>
    </subcellularLocation>
</comment>
<evidence type="ECO:0000256" key="11">
    <source>
        <dbReference type="ARBA" id="ARBA00049909"/>
    </source>
</evidence>
<dbReference type="EC" id="1.1.1.34" evidence="12"/>
<dbReference type="CDD" id="cd00643">
    <property type="entry name" value="HMG-CoA_reductase_classI"/>
    <property type="match status" value="1"/>
</dbReference>
<dbReference type="OrthoDB" id="310654at2759"/>
<keyword evidence="10" id="KW-0325">Glycoprotein</keyword>
<dbReference type="GO" id="GO:0005778">
    <property type="term" value="C:peroxisomal membrane"/>
    <property type="evidence" value="ECO:0007669"/>
    <property type="project" value="TreeGrafter"/>
</dbReference>
<dbReference type="Pfam" id="PF12349">
    <property type="entry name" value="Sterol-sensing"/>
    <property type="match status" value="1"/>
</dbReference>
<dbReference type="Gene3D" id="3.90.770.10">
    <property type="entry name" value="3-hydroxy-3-methylglutaryl-coenzyme A Reductase, Chain A, domain 2"/>
    <property type="match status" value="1"/>
</dbReference>
<evidence type="ECO:0000256" key="9">
    <source>
        <dbReference type="ARBA" id="ARBA00023136"/>
    </source>
</evidence>
<dbReference type="GO" id="GO:0008299">
    <property type="term" value="P:isoprenoid biosynthetic process"/>
    <property type="evidence" value="ECO:0007669"/>
    <property type="project" value="InterPro"/>
</dbReference>
<dbReference type="GO" id="GO:0005789">
    <property type="term" value="C:endoplasmic reticulum membrane"/>
    <property type="evidence" value="ECO:0007669"/>
    <property type="project" value="UniProtKB-SubCell"/>
</dbReference>
<feature type="transmembrane region" description="Helical" evidence="12">
    <location>
        <begin position="37"/>
        <end position="56"/>
    </location>
</feature>
<dbReference type="InterPro" id="IPR023074">
    <property type="entry name" value="HMG_CoA_Rdtase_cat_sf"/>
</dbReference>
<accession>A0A8X6TTI6</accession>
<dbReference type="PROSITE" id="PS00066">
    <property type="entry name" value="HMG_COA_REDUCTASE_1"/>
    <property type="match status" value="1"/>
</dbReference>
<dbReference type="InterPro" id="IPR009023">
    <property type="entry name" value="HMG_CoA_Rdtase_NAD(P)-bd_sf"/>
</dbReference>
<dbReference type="SUPFAM" id="SSF56542">
    <property type="entry name" value="Substrate-binding domain of HMG-CoA reductase"/>
    <property type="match status" value="1"/>
</dbReference>
<dbReference type="InterPro" id="IPR023076">
    <property type="entry name" value="HMG_CoA_Rdtase_CS"/>
</dbReference>
<dbReference type="GO" id="GO:0004420">
    <property type="term" value="F:hydroxymethylglutaryl-CoA reductase (NADPH) activity"/>
    <property type="evidence" value="ECO:0007669"/>
    <property type="project" value="UniProtKB-EC"/>
</dbReference>
<dbReference type="InterPro" id="IPR009029">
    <property type="entry name" value="HMG_CoA_Rdtase_sub-bd_dom_sf"/>
</dbReference>
<reference evidence="15" key="1">
    <citation type="submission" date="2020-08" db="EMBL/GenBank/DDBJ databases">
        <title>Multicomponent nature underlies the extraordinary mechanical properties of spider dragline silk.</title>
        <authorList>
            <person name="Kono N."/>
            <person name="Nakamura H."/>
            <person name="Mori M."/>
            <person name="Yoshida Y."/>
            <person name="Ohtoshi R."/>
            <person name="Malay A.D."/>
            <person name="Moran D.A.P."/>
            <person name="Tomita M."/>
            <person name="Numata K."/>
            <person name="Arakawa K."/>
        </authorList>
    </citation>
    <scope>NUCLEOTIDE SEQUENCE</scope>
</reference>
<evidence type="ECO:0000256" key="12">
    <source>
        <dbReference type="RuleBase" id="RU361219"/>
    </source>
</evidence>
<dbReference type="GO" id="GO:0016126">
    <property type="term" value="P:sterol biosynthetic process"/>
    <property type="evidence" value="ECO:0007669"/>
    <property type="project" value="TreeGrafter"/>
</dbReference>
<keyword evidence="5 12" id="KW-0256">Endoplasmic reticulum</keyword>
<dbReference type="PANTHER" id="PTHR10572:SF24">
    <property type="entry name" value="3-HYDROXY-3-METHYLGLUTARYL-COENZYME A REDUCTASE"/>
    <property type="match status" value="1"/>
</dbReference>
<dbReference type="Gene3D" id="3.30.70.420">
    <property type="entry name" value="Hydroxymethylglutaryl-CoA reductase, class I/II, NAD/NADP-binding domain"/>
    <property type="match status" value="1"/>
</dbReference>
<evidence type="ECO:0000256" key="7">
    <source>
        <dbReference type="ARBA" id="ARBA00022989"/>
    </source>
</evidence>
<evidence type="ECO:0000256" key="10">
    <source>
        <dbReference type="ARBA" id="ARBA00023180"/>
    </source>
</evidence>
<dbReference type="InterPro" id="IPR004554">
    <property type="entry name" value="HMG_CoA_Rdtase_eu_arc"/>
</dbReference>
<evidence type="ECO:0000256" key="13">
    <source>
        <dbReference type="SAM" id="MobiDB-lite"/>
    </source>
</evidence>
<evidence type="ECO:0000256" key="8">
    <source>
        <dbReference type="ARBA" id="ARBA00023002"/>
    </source>
</evidence>
<keyword evidence="6 12" id="KW-0521">NADP</keyword>
<evidence type="ECO:0000256" key="2">
    <source>
        <dbReference type="ARBA" id="ARBA00005084"/>
    </source>
</evidence>
<evidence type="ECO:0000256" key="6">
    <source>
        <dbReference type="ARBA" id="ARBA00022857"/>
    </source>
</evidence>
<dbReference type="GO" id="GO:0050661">
    <property type="term" value="F:NADP binding"/>
    <property type="evidence" value="ECO:0007669"/>
    <property type="project" value="InterPro"/>
</dbReference>
<evidence type="ECO:0000256" key="3">
    <source>
        <dbReference type="ARBA" id="ARBA00007661"/>
    </source>
</evidence>
<comment type="pathway">
    <text evidence="2 12">Metabolic intermediate biosynthesis; (R)-mevalonate biosynthesis; (R)-mevalonate from acetyl-CoA: step 3/3.</text>
</comment>
<dbReference type="Pfam" id="PF00368">
    <property type="entry name" value="HMG-CoA_red"/>
    <property type="match status" value="1"/>
</dbReference>
<sequence length="861" mass="93714">MTYCSGQSNIHSVCCHICSSTKVCGHDCSEENKGVELVLLSIARCVAILFFIHPFLKLNKLGSTFLVVIGGVFTVSCLISCFVFSINLAALLSGDFTELNKALPFYFLLMDITNAGLLAQFALSSSTQEEVHENIAQGMSIIGPTITLDTIVKTLVIGVGTLSGVRRLEELCRFACMSAVINYFMFMLFFPACLALILELSRDQDEGRPVWYFSTLSRILQQEEEQKPNPVLQRVKLIMSAGLLLVHAHSRYPVLIAGRALQQASKSALADFPSQPSNWDLYMQKFGSAEQMVLVTLACTIAILYHYFISHEDLSEHLAAANSSPSRRPPNYRNNLTSQTVPTNFNEGLNRNQELIRVTTSQAVHSVSFKVGGEDIEDKKAIKTMDRMIQTENSCWIDSEKEISSKEPRSIEECREILKSEVGGAGLIDDEVIMLAEKKIIPIHALETVLKNPRRGVFLRRKLISKLSKQGTVFDSLPYLNYNYKMVMGSCCENVIGYVPIPAGIAGPLLLDDELLYIPMATTEGCLVASTNRGCRALTLSGGVRSTLLSDGMTRAPVVRLPTEREAGMIKLWLEESKNFEILKSAFDSTSRFARLQAIEVQTAGPLAFLRFKATTGDAMGMNMLSKGVDVAMNKLCDIFPNVKVLSLSGNYCTDKKPAAVNWIRGRGKEIVCGAQIPAKVVKEVLKTDVHSLVNLNITKNYIGSAMAGSVGGFNSQAANIVTAIYLATGQDPAQNVTSSNCITQLEEAGPEGKDLYICCTMPSIEVGTVGGGTFLSAQSSCLELLGVKGSCDESPGKNAAKLARIVCATVLAGELSLLAALVEGHLVRSHMTHNRSSTNVQSTTSPRPSESLPIKESQST</sequence>
<dbReference type="GO" id="GO:0015936">
    <property type="term" value="P:coenzyme A metabolic process"/>
    <property type="evidence" value="ECO:0007669"/>
    <property type="project" value="InterPro"/>
</dbReference>
<keyword evidence="9 12" id="KW-0472">Membrane</keyword>
<name>A0A8X6TTI6_NEPPI</name>
<dbReference type="NCBIfam" id="TIGR00533">
    <property type="entry name" value="HMG_CoA_R_NADP"/>
    <property type="match status" value="1"/>
</dbReference>
<feature type="transmembrane region" description="Helical" evidence="12">
    <location>
        <begin position="65"/>
        <end position="91"/>
    </location>
</feature>
<dbReference type="InterPro" id="IPR000731">
    <property type="entry name" value="SSD"/>
</dbReference>
<dbReference type="SUPFAM" id="SSF55035">
    <property type="entry name" value="NAD-binding domain of HMG-CoA reductase"/>
    <property type="match status" value="1"/>
</dbReference>
<evidence type="ECO:0000256" key="1">
    <source>
        <dbReference type="ARBA" id="ARBA00004477"/>
    </source>
</evidence>
<feature type="transmembrane region" description="Helical" evidence="12">
    <location>
        <begin position="180"/>
        <end position="198"/>
    </location>
</feature>